<dbReference type="GO" id="GO:0008482">
    <property type="term" value="F:sulfite oxidase activity"/>
    <property type="evidence" value="ECO:0007669"/>
    <property type="project" value="TreeGrafter"/>
</dbReference>
<evidence type="ECO:0000256" key="2">
    <source>
        <dbReference type="SAM" id="Phobius"/>
    </source>
</evidence>
<keyword evidence="5" id="KW-1185">Reference proteome</keyword>
<dbReference type="InterPro" id="IPR036374">
    <property type="entry name" value="OxRdtase_Mopterin-bd_sf"/>
</dbReference>
<dbReference type="InterPro" id="IPR000572">
    <property type="entry name" value="OxRdtase_Mopterin-bd_dom"/>
</dbReference>
<sequence length="512" mass="53523">MTDPPHAEPAPSRWRHSAAGLLAGAVALAIGQLVSALVSPAASPVFAVGSAVVDLLPAGLKEFAIQTFGSSDKAAFFVAMGIIMAALMATAGLIERPRYPFGSALFIVFGILGMIAASARADATLAASVPSLIGVIAGVIALRVLTGRLDARRVLPGIWARRTFLQVGTGSAVVAAAAWAGSGVAGAGSRRAASSRSALTLPKPAVRAKIPDGAQLTGMTAFITPAKTFYRVDTALQLPEVDAADWQLTVHGMVRRPVRITMDDLLALPLVERVVTLACVSNTVGGDLIGNAVWLGYPVRDLLDRAGVKSGADMVLSKSTDGFTAGTPLSAMNDDNRDAIVAVGMNGKPLPIAHGFPARLVVPGLYGYVSATKWVTDLELTRFDRQTGYWTMRGWSARGPIKIGSRIDVPASEASVRAGDVDVAGIAWAQHTGISRVEVRIDGGAWKTAELADVPNTDTWRQWHLPWRAVRGRHELTVRATDAHGKVQTSTRAAPAPNGASGYASINVDVTG</sequence>
<dbReference type="InterPro" id="IPR014756">
    <property type="entry name" value="Ig_E-set"/>
</dbReference>
<gene>
    <name evidence="4" type="ORF">BJY26_000005</name>
</gene>
<evidence type="ECO:0000259" key="3">
    <source>
        <dbReference type="Pfam" id="PF00174"/>
    </source>
</evidence>
<protein>
    <submittedName>
        <fullName evidence="4">DMSO/TMAO reductase YedYZ molybdopterin-dependent catalytic subunit</fullName>
    </submittedName>
</protein>
<evidence type="ECO:0000313" key="4">
    <source>
        <dbReference type="EMBL" id="NYI65699.1"/>
    </source>
</evidence>
<dbReference type="PANTHER" id="PTHR19372">
    <property type="entry name" value="SULFITE REDUCTASE"/>
    <property type="match status" value="1"/>
</dbReference>
<dbReference type="SUPFAM" id="SSF56524">
    <property type="entry name" value="Oxidoreductase molybdopterin-binding domain"/>
    <property type="match status" value="1"/>
</dbReference>
<feature type="domain" description="Oxidoreductase molybdopterin-binding" evidence="3">
    <location>
        <begin position="237"/>
        <end position="390"/>
    </location>
</feature>
<feature type="transmembrane region" description="Helical" evidence="2">
    <location>
        <begin position="125"/>
        <end position="145"/>
    </location>
</feature>
<dbReference type="Gene3D" id="3.90.420.10">
    <property type="entry name" value="Oxidoreductase, molybdopterin-binding domain"/>
    <property type="match status" value="1"/>
</dbReference>
<dbReference type="RefSeq" id="WP_179424605.1">
    <property type="nucleotide sequence ID" value="NZ_JACBZP010000001.1"/>
</dbReference>
<accession>A0A7Z0A786</accession>
<comment type="caution">
    <text evidence="4">The sequence shown here is derived from an EMBL/GenBank/DDBJ whole genome shotgun (WGS) entry which is preliminary data.</text>
</comment>
<reference evidence="4 5" key="1">
    <citation type="submission" date="2020-07" db="EMBL/GenBank/DDBJ databases">
        <title>Sequencing the genomes of 1000 actinobacteria strains.</title>
        <authorList>
            <person name="Klenk H.-P."/>
        </authorList>
    </citation>
    <scope>NUCLEOTIDE SEQUENCE [LARGE SCALE GENOMIC DNA]</scope>
    <source>
        <strain evidence="4 5">DSM 26341</strain>
    </source>
</reference>
<dbReference type="Gene3D" id="2.60.40.650">
    <property type="match status" value="1"/>
</dbReference>
<dbReference type="GO" id="GO:0043546">
    <property type="term" value="F:molybdopterin cofactor binding"/>
    <property type="evidence" value="ECO:0007669"/>
    <property type="project" value="TreeGrafter"/>
</dbReference>
<dbReference type="Pfam" id="PF00174">
    <property type="entry name" value="Oxidored_molyb"/>
    <property type="match status" value="1"/>
</dbReference>
<organism evidence="4 5">
    <name type="scientific">Spelaeicoccus albus</name>
    <dbReference type="NCBI Taxonomy" id="1280376"/>
    <lineage>
        <taxon>Bacteria</taxon>
        <taxon>Bacillati</taxon>
        <taxon>Actinomycetota</taxon>
        <taxon>Actinomycetes</taxon>
        <taxon>Micrococcales</taxon>
        <taxon>Brevibacteriaceae</taxon>
        <taxon>Spelaeicoccus</taxon>
    </lineage>
</organism>
<feature type="region of interest" description="Disordered" evidence="1">
    <location>
        <begin position="482"/>
        <end position="512"/>
    </location>
</feature>
<dbReference type="GO" id="GO:0006790">
    <property type="term" value="P:sulfur compound metabolic process"/>
    <property type="evidence" value="ECO:0007669"/>
    <property type="project" value="TreeGrafter"/>
</dbReference>
<evidence type="ECO:0000313" key="5">
    <source>
        <dbReference type="Proteomes" id="UP000539111"/>
    </source>
</evidence>
<evidence type="ECO:0000256" key="1">
    <source>
        <dbReference type="SAM" id="MobiDB-lite"/>
    </source>
</evidence>
<dbReference type="GO" id="GO:0020037">
    <property type="term" value="F:heme binding"/>
    <property type="evidence" value="ECO:0007669"/>
    <property type="project" value="TreeGrafter"/>
</dbReference>
<keyword evidence="2" id="KW-1133">Transmembrane helix</keyword>
<name>A0A7Z0A786_9MICO</name>
<keyword evidence="2" id="KW-0472">Membrane</keyword>
<keyword evidence="2" id="KW-0812">Transmembrane</keyword>
<proteinExistence type="predicted"/>
<dbReference type="Proteomes" id="UP000539111">
    <property type="component" value="Unassembled WGS sequence"/>
</dbReference>
<dbReference type="PANTHER" id="PTHR19372:SF7">
    <property type="entry name" value="SULFITE OXIDASE, MITOCHONDRIAL"/>
    <property type="match status" value="1"/>
</dbReference>
<feature type="transmembrane region" description="Helical" evidence="2">
    <location>
        <begin position="101"/>
        <end position="119"/>
    </location>
</feature>
<dbReference type="EMBL" id="JACBZP010000001">
    <property type="protein sequence ID" value="NYI65699.1"/>
    <property type="molecule type" value="Genomic_DNA"/>
</dbReference>
<feature type="transmembrane region" description="Helical" evidence="2">
    <location>
        <begin position="74"/>
        <end position="94"/>
    </location>
</feature>
<dbReference type="SUPFAM" id="SSF81296">
    <property type="entry name" value="E set domains"/>
    <property type="match status" value="1"/>
</dbReference>
<dbReference type="AlphaFoldDB" id="A0A7Z0A786"/>